<keyword evidence="2" id="KW-0808">Transferase</keyword>
<dbReference type="EMBL" id="BKCJ010556852">
    <property type="protein sequence ID" value="GFB12233.1"/>
    <property type="molecule type" value="Genomic_DNA"/>
</dbReference>
<name>A0A699KUZ8_TANCI</name>
<comment type="caution">
    <text evidence="2">The sequence shown here is derived from an EMBL/GenBank/DDBJ whole genome shotgun (WGS) entry which is preliminary data.</text>
</comment>
<reference evidence="2" key="1">
    <citation type="journal article" date="2019" name="Sci. Rep.">
        <title>Draft genome of Tanacetum cinerariifolium, the natural source of mosquito coil.</title>
        <authorList>
            <person name="Yamashiro T."/>
            <person name="Shiraishi A."/>
            <person name="Satake H."/>
            <person name="Nakayama K."/>
        </authorList>
    </citation>
    <scope>NUCLEOTIDE SEQUENCE</scope>
</reference>
<feature type="non-terminal residue" evidence="2">
    <location>
        <position position="1"/>
    </location>
</feature>
<proteinExistence type="predicted"/>
<evidence type="ECO:0000256" key="1">
    <source>
        <dbReference type="SAM" id="MobiDB-lite"/>
    </source>
</evidence>
<keyword evidence="2" id="KW-0548">Nucleotidyltransferase</keyword>
<accession>A0A699KUZ8</accession>
<protein>
    <submittedName>
        <fullName evidence="2">RNA-directed DNA polymerase, eukaryota, reverse transcriptase zinc-binding domain protein</fullName>
    </submittedName>
</protein>
<feature type="region of interest" description="Disordered" evidence="1">
    <location>
        <begin position="101"/>
        <end position="131"/>
    </location>
</feature>
<evidence type="ECO:0000313" key="2">
    <source>
        <dbReference type="EMBL" id="GFB12233.1"/>
    </source>
</evidence>
<sequence length="479" mass="55329">NVKVLYDWKPPVCMDCEVFGHARSNCPKNETIKVNIDCGEKTKPMVQKVNIVVNKDGNDGFVKVRSKKNGRIDYKMKIPNYKANPQSNKGGNNVKNVYHAKKKNQVEKEKSPVQTPVKEPEKRPKSVTSSKKWDLKNMEMVDGFLNKKITPTEKDMNRWDADMITYYKLQMEKLVDKGEGNAKESKEEDVLEEINEIAKNMKENDVKGMDGEVLGCRILVGWNDDEVSVLVIHMARQYVLLEMKTSNNTKLYGSFIYAANGGIEMKELWKDLEIYRRIVGKDPWSFSGDINVTLNPNEHSVRGSNMSSDMKDFKNCVNKIEVEDINSSGLFFTWTKNLHKAREGSHTGILKKVAKRIKNLKKPLKKLTWENGNVFENVKSLRDSVKEVQQKIDKDPHNKDLRSKEVDIIKEYSEAMKEEEFILYQKAKVKWLSVGDRNNAYLHKAIKNRQHRNRIDAVCDENGKRFEGSDVVEQFVMHF</sequence>
<keyword evidence="2" id="KW-0695">RNA-directed DNA polymerase</keyword>
<organism evidence="2">
    <name type="scientific">Tanacetum cinerariifolium</name>
    <name type="common">Dalmatian daisy</name>
    <name type="synonym">Chrysanthemum cinerariifolium</name>
    <dbReference type="NCBI Taxonomy" id="118510"/>
    <lineage>
        <taxon>Eukaryota</taxon>
        <taxon>Viridiplantae</taxon>
        <taxon>Streptophyta</taxon>
        <taxon>Embryophyta</taxon>
        <taxon>Tracheophyta</taxon>
        <taxon>Spermatophyta</taxon>
        <taxon>Magnoliopsida</taxon>
        <taxon>eudicotyledons</taxon>
        <taxon>Gunneridae</taxon>
        <taxon>Pentapetalae</taxon>
        <taxon>asterids</taxon>
        <taxon>campanulids</taxon>
        <taxon>Asterales</taxon>
        <taxon>Asteraceae</taxon>
        <taxon>Asteroideae</taxon>
        <taxon>Anthemideae</taxon>
        <taxon>Anthemidinae</taxon>
        <taxon>Tanacetum</taxon>
    </lineage>
</organism>
<dbReference type="GO" id="GO:0003964">
    <property type="term" value="F:RNA-directed DNA polymerase activity"/>
    <property type="evidence" value="ECO:0007669"/>
    <property type="project" value="UniProtKB-KW"/>
</dbReference>
<dbReference type="AlphaFoldDB" id="A0A699KUZ8"/>
<gene>
    <name evidence="2" type="ORF">Tci_684204</name>
</gene>